<comment type="subcellular location">
    <subcellularLocation>
        <location evidence="1">Membrane</location>
    </subcellularLocation>
</comment>
<accession>A0A4V2RQV1</accession>
<feature type="chain" id="PRO_5020188845" evidence="7">
    <location>
        <begin position="21"/>
        <end position="843"/>
    </location>
</feature>
<evidence type="ECO:0000256" key="7">
    <source>
        <dbReference type="SAM" id="SignalP"/>
    </source>
</evidence>
<evidence type="ECO:0000256" key="5">
    <source>
        <dbReference type="ARBA" id="ARBA00023136"/>
    </source>
</evidence>
<evidence type="ECO:0000313" key="10">
    <source>
        <dbReference type="Proteomes" id="UP000294830"/>
    </source>
</evidence>
<evidence type="ECO:0000256" key="1">
    <source>
        <dbReference type="ARBA" id="ARBA00004370"/>
    </source>
</evidence>
<gene>
    <name evidence="9" type="ORF">CLV25_101159</name>
</gene>
<reference evidence="9 10" key="1">
    <citation type="submission" date="2019-03" db="EMBL/GenBank/DDBJ databases">
        <title>Genomic Encyclopedia of Archaeal and Bacterial Type Strains, Phase II (KMG-II): from individual species to whole genera.</title>
        <authorList>
            <person name="Goeker M."/>
        </authorList>
    </citation>
    <scope>NUCLEOTIDE SEQUENCE [LARGE SCALE GENOMIC DNA]</scope>
    <source>
        <strain evidence="9 10">RL-C</strain>
    </source>
</reference>
<feature type="signal peptide" evidence="7">
    <location>
        <begin position="1"/>
        <end position="20"/>
    </location>
</feature>
<keyword evidence="5" id="KW-0472">Membrane</keyword>
<dbReference type="AlphaFoldDB" id="A0A4V2RQV1"/>
<evidence type="ECO:0000256" key="6">
    <source>
        <dbReference type="ARBA" id="ARBA00023237"/>
    </source>
</evidence>
<dbReference type="InterPro" id="IPR039910">
    <property type="entry name" value="D15-like"/>
</dbReference>
<dbReference type="Gene3D" id="2.40.160.50">
    <property type="entry name" value="membrane protein fhac: a member of the omp85/tpsb transporter family"/>
    <property type="match status" value="1"/>
</dbReference>
<dbReference type="GO" id="GO:0071709">
    <property type="term" value="P:membrane assembly"/>
    <property type="evidence" value="ECO:0007669"/>
    <property type="project" value="InterPro"/>
</dbReference>
<dbReference type="PROSITE" id="PS51779">
    <property type="entry name" value="POTRA"/>
    <property type="match status" value="2"/>
</dbReference>
<keyword evidence="4 7" id="KW-0732">Signal</keyword>
<evidence type="ECO:0000256" key="4">
    <source>
        <dbReference type="ARBA" id="ARBA00022729"/>
    </source>
</evidence>
<name>A0A4V2RQV1_9BACT</name>
<keyword evidence="3" id="KW-0812">Transmembrane</keyword>
<evidence type="ECO:0000259" key="8">
    <source>
        <dbReference type="PROSITE" id="PS51779"/>
    </source>
</evidence>
<dbReference type="PANTHER" id="PTHR12815:SF47">
    <property type="entry name" value="TRANSLOCATION AND ASSEMBLY MODULE SUBUNIT TAMA"/>
    <property type="match status" value="1"/>
</dbReference>
<keyword evidence="10" id="KW-1185">Reference proteome</keyword>
<organism evidence="9 10">
    <name type="scientific">Acetobacteroides hydrogenigenes</name>
    <dbReference type="NCBI Taxonomy" id="979970"/>
    <lineage>
        <taxon>Bacteria</taxon>
        <taxon>Pseudomonadati</taxon>
        <taxon>Bacteroidota</taxon>
        <taxon>Bacteroidia</taxon>
        <taxon>Bacteroidales</taxon>
        <taxon>Rikenellaceae</taxon>
        <taxon>Acetobacteroides</taxon>
    </lineage>
</organism>
<dbReference type="InterPro" id="IPR034746">
    <property type="entry name" value="POTRA"/>
</dbReference>
<dbReference type="RefSeq" id="WP_131837728.1">
    <property type="nucleotide sequence ID" value="NZ_SLWB01000001.1"/>
</dbReference>
<dbReference type="InterPro" id="IPR023707">
    <property type="entry name" value="OM_assembly_BamA"/>
</dbReference>
<dbReference type="EMBL" id="SLWB01000001">
    <property type="protein sequence ID" value="TCN72941.1"/>
    <property type="molecule type" value="Genomic_DNA"/>
</dbReference>
<dbReference type="Pfam" id="PF07244">
    <property type="entry name" value="POTRA"/>
    <property type="match status" value="4"/>
</dbReference>
<comment type="caution">
    <text evidence="9">The sequence shown here is derived from an EMBL/GenBank/DDBJ whole genome shotgun (WGS) entry which is preliminary data.</text>
</comment>
<sequence length="843" mass="95989">MQRRAFFLLLFILFAGKIVAQDQTVDVELNYESPKKYVVENISIEGVKYLDPDLYIGVTGIAKGDTVTLPGDVFARAVKKLWEQDLFGDVKIRVAKVEGDKIWLKVDLLEKPRLYNWDFKGAKKSEVTDLNDKLKLKRGTTITEFMLSTTKDLIKKYYINKGYLNVDVNITQKPDTVVQNTEHLLIAINKNKKVKIKDIVFDGNNNYTDERLRRVFKKTHRRDWNIFNVSKFIKSDYENDKKELVSFYEQKGYRDAKIVNDSVYKVSDDRIGITIRLEEGHRYYFRSINWIGNTKNTAEELNTLLKIKKGDYYDKVALDKRLNTDEESVANIYQNQGYLFFNATPIEVKVENDSVDIEIRVNEGKPATISYVKIAGNDRTNEHVIRRELQTKPGDLYRRDNIVNTIRYLGQLGHFDAEKLGEGIQMDPNQQESTVGITYTVSEKSNDQLELSGGWGGNMFVGSIGLRFNNFSARRIFDKGAWRPIPTGDSQSLSLRAQTNGSYYKAFSASFTEPWLGGKKPQSFSVSLYYQVMNNSSYYYQAGDEYFKVIGGSIGLGRRLNWPDNWFTLSTAISAEVYNLKDWNGFIISNGTSTNLNFSTALSRNSTNNPIYPRGGSEVSLSLKATFPYSLVNGKDYSLYNEETKTGMTDKERYRWVEYYKVGFKGTFYQSIFKDLVLAVKGQFGYLGMYNSKVGYSPFENYVVGGDGLSGYAMYGTETIGLRGYENEKVTPVYVYRKSVQSTTILNKANVYDKFSAELRYPITLTPQSSIYVLGFFEAGNAWQDIKSFNPFQVVRSAGVGARIFLPMIGMLGIDWAYGFDDIPHAPGSGGSNFHFVIGMPTN</sequence>
<evidence type="ECO:0000313" key="9">
    <source>
        <dbReference type="EMBL" id="TCN72941.1"/>
    </source>
</evidence>
<dbReference type="Gene3D" id="3.10.20.310">
    <property type="entry name" value="membrane protein fhac"/>
    <property type="match status" value="5"/>
</dbReference>
<keyword evidence="6" id="KW-0998">Cell outer membrane</keyword>
<dbReference type="InterPro" id="IPR010827">
    <property type="entry name" value="BamA/TamA_POTRA"/>
</dbReference>
<evidence type="ECO:0000256" key="2">
    <source>
        <dbReference type="ARBA" id="ARBA00022452"/>
    </source>
</evidence>
<proteinExistence type="predicted"/>
<protein>
    <submittedName>
        <fullName evidence="9">Outer membrane protein insertion porin family</fullName>
    </submittedName>
</protein>
<evidence type="ECO:0000256" key="3">
    <source>
        <dbReference type="ARBA" id="ARBA00022692"/>
    </source>
</evidence>
<dbReference type="GO" id="GO:0019867">
    <property type="term" value="C:outer membrane"/>
    <property type="evidence" value="ECO:0007669"/>
    <property type="project" value="InterPro"/>
</dbReference>
<keyword evidence="2" id="KW-1134">Transmembrane beta strand</keyword>
<feature type="domain" description="POTRA" evidence="8">
    <location>
        <begin position="194"/>
        <end position="280"/>
    </location>
</feature>
<feature type="domain" description="POTRA" evidence="8">
    <location>
        <begin position="283"/>
        <end position="364"/>
    </location>
</feature>
<dbReference type="PIRSF" id="PIRSF006076">
    <property type="entry name" value="OM_assembly_OMP85"/>
    <property type="match status" value="1"/>
</dbReference>
<dbReference type="Proteomes" id="UP000294830">
    <property type="component" value="Unassembled WGS sequence"/>
</dbReference>
<dbReference type="PANTHER" id="PTHR12815">
    <property type="entry name" value="SORTING AND ASSEMBLY MACHINERY SAMM50 PROTEIN FAMILY MEMBER"/>
    <property type="match status" value="1"/>
</dbReference>
<dbReference type="OrthoDB" id="9802086at2"/>